<evidence type="ECO:0000259" key="1">
    <source>
        <dbReference type="PROSITE" id="PS50943"/>
    </source>
</evidence>
<protein>
    <submittedName>
        <fullName evidence="2">Helix-turn-helix domain-containing protein</fullName>
    </submittedName>
</protein>
<dbReference type="Gene3D" id="1.10.260.40">
    <property type="entry name" value="lambda repressor-like DNA-binding domains"/>
    <property type="match status" value="1"/>
</dbReference>
<proteinExistence type="predicted"/>
<dbReference type="SUPFAM" id="SSF47413">
    <property type="entry name" value="lambda repressor-like DNA-binding domains"/>
    <property type="match status" value="1"/>
</dbReference>
<accession>A0A8J7Z3E0</accession>
<comment type="caution">
    <text evidence="2">The sequence shown here is derived from an EMBL/GenBank/DDBJ whole genome shotgun (WGS) entry which is preliminary data.</text>
</comment>
<evidence type="ECO:0000313" key="2">
    <source>
        <dbReference type="EMBL" id="NDJ18565.1"/>
    </source>
</evidence>
<reference evidence="2" key="1">
    <citation type="submission" date="2019-12" db="EMBL/GenBank/DDBJ databases">
        <title>High-Quality draft genome sequences of three cyanobacteria isolated from the limestone walls of the Old Cathedral of Coimbra.</title>
        <authorList>
            <person name="Tiago I."/>
            <person name="Soares F."/>
            <person name="Portugal A."/>
        </authorList>
    </citation>
    <scope>NUCLEOTIDE SEQUENCE</scope>
    <source>
        <strain evidence="2">A</strain>
    </source>
</reference>
<sequence length="658" mass="74195">MLVTAVKHKKNRLPQPESATLEKGSALQSALPSSVASQIVVESASAPERIQDYVERLRRGKSFLNLVLVHVATGINQHRLRQLRSQVRGDSELINLYNETEKIGALQKEAIARLEKLFKSVLKQAPFWKQTAYWITTRLDQWALEARMPADCSIPGVLSVEADPALPEEEAWQESIVISACAFYTASEWLRHLDLSAFSIEDIEKLLGIRSPDALATDPALFQEREIERVATGYPILTGAQALINNQWEDGEYPYWKKLVGEGFIQHNIVRQSPSNQQIELVPGKAAWEIIQQFGPEAAYVLLIFSSYATDSEKPWEQQIRLKGTDLIRLFGWDKRTDITLGQKLKKIGNLVELVCSLSVLISNINVGANRYNVARGAMWLLEELEYSGQLALTVDAKQPSALSYEAGDPDELYIKVRPGSWTEKFLNGRDVSGKTALCQYGYLAKSTLQINPYRQRLASKLAIFLTIMSRIRQDGRYEVGTLLERLEPKELMTIVEQSKQRRNALITQWDNALLTLHELGWQIEFDNTTYPECIRPEWGLANEPEQLRTRPRNWLTLWLKAIVTIKPTVLIQEKLGSVLGSNAQSHSNLPTALDDSLGRSPNLTGAELAIALNAKGWSKAKLAKDLGVDRSLITRWIKGERVIQPKHHAQIQVLLEL</sequence>
<evidence type="ECO:0000313" key="3">
    <source>
        <dbReference type="Proteomes" id="UP000646053"/>
    </source>
</evidence>
<dbReference type="InterPro" id="IPR001387">
    <property type="entry name" value="Cro/C1-type_HTH"/>
</dbReference>
<name>A0A8J7Z3E0_9CYAN</name>
<organism evidence="2 3">
    <name type="scientific">Myxacorys almedinensis A</name>
    <dbReference type="NCBI Taxonomy" id="2690445"/>
    <lineage>
        <taxon>Bacteria</taxon>
        <taxon>Bacillati</taxon>
        <taxon>Cyanobacteriota</taxon>
        <taxon>Cyanophyceae</taxon>
        <taxon>Leptolyngbyales</taxon>
        <taxon>Leptolyngbyaceae</taxon>
        <taxon>Myxacorys</taxon>
        <taxon>Myxacorys almedinensis</taxon>
    </lineage>
</organism>
<gene>
    <name evidence="2" type="ORF">GS601_14930</name>
</gene>
<dbReference type="EMBL" id="WVIE01000017">
    <property type="protein sequence ID" value="NDJ18565.1"/>
    <property type="molecule type" value="Genomic_DNA"/>
</dbReference>
<dbReference type="RefSeq" id="WP_162424092.1">
    <property type="nucleotide sequence ID" value="NZ_WVIE01000017.1"/>
</dbReference>
<dbReference type="Proteomes" id="UP000646053">
    <property type="component" value="Unassembled WGS sequence"/>
</dbReference>
<dbReference type="PROSITE" id="PS50943">
    <property type="entry name" value="HTH_CROC1"/>
    <property type="match status" value="1"/>
</dbReference>
<dbReference type="InterPro" id="IPR010982">
    <property type="entry name" value="Lambda_DNA-bd_dom_sf"/>
</dbReference>
<dbReference type="GO" id="GO:0003677">
    <property type="term" value="F:DNA binding"/>
    <property type="evidence" value="ECO:0007669"/>
    <property type="project" value="InterPro"/>
</dbReference>
<dbReference type="AlphaFoldDB" id="A0A8J7Z3E0"/>
<dbReference type="Pfam" id="PF01381">
    <property type="entry name" value="HTH_3"/>
    <property type="match status" value="1"/>
</dbReference>
<dbReference type="CDD" id="cd00093">
    <property type="entry name" value="HTH_XRE"/>
    <property type="match status" value="1"/>
</dbReference>
<feature type="domain" description="HTH cro/C1-type" evidence="1">
    <location>
        <begin position="609"/>
        <end position="644"/>
    </location>
</feature>
<keyword evidence="3" id="KW-1185">Reference proteome</keyword>